<evidence type="ECO:0000256" key="1">
    <source>
        <dbReference type="SAM" id="MobiDB-lite"/>
    </source>
</evidence>
<keyword evidence="3" id="KW-1185">Reference proteome</keyword>
<gene>
    <name evidence="2" type="ORF">ABVK25_009745</name>
</gene>
<evidence type="ECO:0000313" key="3">
    <source>
        <dbReference type="Proteomes" id="UP001590951"/>
    </source>
</evidence>
<proteinExistence type="predicted"/>
<dbReference type="EMBL" id="JBHFEH010000054">
    <property type="protein sequence ID" value="KAL2050018.1"/>
    <property type="molecule type" value="Genomic_DNA"/>
</dbReference>
<sequence>MIQKVISNAVFFSMILSVFLHTFALHIVSLPILNTYISDHLPSNIQHSITKPHNMSSTTPSTHIHIYNSGHPGSSATPASGAATDTNKTPEDSTTPLSEPQTLSAPLTLIQADAPQSKSCKQRDQVSTLKYDSDDSDDDDSSSSDEDDKKRKKSKAKTKAIALMTKTLKSKEKENDKKKGPKIKNGFVQPG</sequence>
<dbReference type="Proteomes" id="UP001590951">
    <property type="component" value="Unassembled WGS sequence"/>
</dbReference>
<comment type="caution">
    <text evidence="2">The sequence shown here is derived from an EMBL/GenBank/DDBJ whole genome shotgun (WGS) entry which is preliminary data.</text>
</comment>
<accession>A0ABR4B2L8</accession>
<protein>
    <submittedName>
        <fullName evidence="2">Uncharacterized protein</fullName>
    </submittedName>
</protein>
<feature type="compositionally biased region" description="Polar residues" evidence="1">
    <location>
        <begin position="92"/>
        <end position="105"/>
    </location>
</feature>
<feature type="compositionally biased region" description="Polar residues" evidence="1">
    <location>
        <begin position="48"/>
        <end position="62"/>
    </location>
</feature>
<feature type="compositionally biased region" description="Acidic residues" evidence="1">
    <location>
        <begin position="134"/>
        <end position="146"/>
    </location>
</feature>
<feature type="compositionally biased region" description="Basic and acidic residues" evidence="1">
    <location>
        <begin position="169"/>
        <end position="178"/>
    </location>
</feature>
<feature type="region of interest" description="Disordered" evidence="1">
    <location>
        <begin position="48"/>
        <end position="191"/>
    </location>
</feature>
<feature type="compositionally biased region" description="Low complexity" evidence="1">
    <location>
        <begin position="69"/>
        <end position="84"/>
    </location>
</feature>
<evidence type="ECO:0000313" key="2">
    <source>
        <dbReference type="EMBL" id="KAL2050018.1"/>
    </source>
</evidence>
<name>A0ABR4B2L8_9LECA</name>
<reference evidence="2 3" key="1">
    <citation type="submission" date="2024-09" db="EMBL/GenBank/DDBJ databases">
        <title>Rethinking Asexuality: The Enigmatic Case of Functional Sexual Genes in Lepraria (Stereocaulaceae).</title>
        <authorList>
            <person name="Doellman M."/>
            <person name="Sun Y."/>
            <person name="Barcenas-Pena A."/>
            <person name="Lumbsch H.T."/>
            <person name="Grewe F."/>
        </authorList>
    </citation>
    <scope>NUCLEOTIDE SEQUENCE [LARGE SCALE GENOMIC DNA]</scope>
    <source>
        <strain evidence="2 3">Grewe 0041</strain>
    </source>
</reference>
<organism evidence="2 3">
    <name type="scientific">Lepraria finkii</name>
    <dbReference type="NCBI Taxonomy" id="1340010"/>
    <lineage>
        <taxon>Eukaryota</taxon>
        <taxon>Fungi</taxon>
        <taxon>Dikarya</taxon>
        <taxon>Ascomycota</taxon>
        <taxon>Pezizomycotina</taxon>
        <taxon>Lecanoromycetes</taxon>
        <taxon>OSLEUM clade</taxon>
        <taxon>Lecanoromycetidae</taxon>
        <taxon>Lecanorales</taxon>
        <taxon>Lecanorineae</taxon>
        <taxon>Stereocaulaceae</taxon>
        <taxon>Lepraria</taxon>
    </lineage>
</organism>